<dbReference type="EMBL" id="JAOTJC010000004">
    <property type="protein sequence ID" value="MCU7553570.1"/>
    <property type="molecule type" value="Genomic_DNA"/>
</dbReference>
<evidence type="ECO:0000259" key="5">
    <source>
        <dbReference type="Pfam" id="PF00389"/>
    </source>
</evidence>
<evidence type="ECO:0000313" key="8">
    <source>
        <dbReference type="Proteomes" id="UP001209257"/>
    </source>
</evidence>
<dbReference type="Proteomes" id="UP001209257">
    <property type="component" value="Unassembled WGS sequence"/>
</dbReference>
<accession>A0ABT2VJY1</accession>
<dbReference type="InterPro" id="IPR006140">
    <property type="entry name" value="D-isomer_DH_NAD-bd"/>
</dbReference>
<proteinExistence type="inferred from homology"/>
<dbReference type="InterPro" id="IPR050418">
    <property type="entry name" value="D-iso_2-hydroxyacid_DH_PdxB"/>
</dbReference>
<evidence type="ECO:0000313" key="7">
    <source>
        <dbReference type="EMBL" id="MCU7553570.1"/>
    </source>
</evidence>
<organism evidence="7 8">
    <name type="scientific">Alteromonas salexigens</name>
    <dbReference type="NCBI Taxonomy" id="2982530"/>
    <lineage>
        <taxon>Bacteria</taxon>
        <taxon>Pseudomonadati</taxon>
        <taxon>Pseudomonadota</taxon>
        <taxon>Gammaproteobacteria</taxon>
        <taxon>Alteromonadales</taxon>
        <taxon>Alteromonadaceae</taxon>
        <taxon>Alteromonas/Salinimonas group</taxon>
        <taxon>Alteromonas</taxon>
    </lineage>
</organism>
<gene>
    <name evidence="7" type="ORF">OCL06_03025</name>
</gene>
<dbReference type="PANTHER" id="PTHR43761:SF1">
    <property type="entry name" value="D-ISOMER SPECIFIC 2-HYDROXYACID DEHYDROGENASE CATALYTIC DOMAIN-CONTAINING PROTEIN-RELATED"/>
    <property type="match status" value="1"/>
</dbReference>
<feature type="domain" description="D-isomer specific 2-hydroxyacid dehydrogenase catalytic" evidence="5">
    <location>
        <begin position="34"/>
        <end position="307"/>
    </location>
</feature>
<keyword evidence="3" id="KW-0520">NAD</keyword>
<keyword evidence="8" id="KW-1185">Reference proteome</keyword>
<dbReference type="InterPro" id="IPR036291">
    <property type="entry name" value="NAD(P)-bd_dom_sf"/>
</dbReference>
<feature type="domain" description="D-isomer specific 2-hydroxyacid dehydrogenase NAD-binding" evidence="6">
    <location>
        <begin position="108"/>
        <end position="285"/>
    </location>
</feature>
<evidence type="ECO:0000256" key="3">
    <source>
        <dbReference type="ARBA" id="ARBA00023027"/>
    </source>
</evidence>
<evidence type="ECO:0000256" key="4">
    <source>
        <dbReference type="RuleBase" id="RU003719"/>
    </source>
</evidence>
<keyword evidence="2 4" id="KW-0560">Oxidoreductase</keyword>
<dbReference type="Pfam" id="PF02826">
    <property type="entry name" value="2-Hacid_dh_C"/>
    <property type="match status" value="1"/>
</dbReference>
<dbReference type="SUPFAM" id="SSF51735">
    <property type="entry name" value="NAD(P)-binding Rossmann-fold domains"/>
    <property type="match status" value="1"/>
</dbReference>
<dbReference type="Pfam" id="PF00389">
    <property type="entry name" value="2-Hacid_dh"/>
    <property type="match status" value="1"/>
</dbReference>
<dbReference type="PANTHER" id="PTHR43761">
    <property type="entry name" value="D-ISOMER SPECIFIC 2-HYDROXYACID DEHYDROGENASE FAMILY PROTEIN (AFU_ORTHOLOGUE AFUA_1G13630)"/>
    <property type="match status" value="1"/>
</dbReference>
<name>A0ABT2VJY1_9ALTE</name>
<evidence type="ECO:0000259" key="6">
    <source>
        <dbReference type="Pfam" id="PF02826"/>
    </source>
</evidence>
<sequence length="309" mass="33460">MTQGVVLDWATLAPHSLDTTQLDALPVTWQRYDYTDASETRSRIADADIVLTNKVKLGADELADSRCGYIGVLATGLNNVAVDWCQQQGIQVANVAGYGTDAVAQHTLMLLLNLATRFADYHRDVQQGRWSGAPQFCLLDHQVVELAGKHAVIVGHGALGKRVEALYRALGMRVTIAARPGKTHDPRPALQSLLPETDVLSLHCQLSEDTHQLVNSDVLTALPAHAFIINTARGGLIDETALLQALQEQRIGGAALDVLSEEPPPANHILLTEEVANLLITPHSAWVAQAARQRLLDDAISQLACYLKS</sequence>
<dbReference type="InterPro" id="IPR006139">
    <property type="entry name" value="D-isomer_2_OHA_DH_cat_dom"/>
</dbReference>
<evidence type="ECO:0000256" key="1">
    <source>
        <dbReference type="ARBA" id="ARBA00005854"/>
    </source>
</evidence>
<dbReference type="Gene3D" id="3.40.50.720">
    <property type="entry name" value="NAD(P)-binding Rossmann-like Domain"/>
    <property type="match status" value="2"/>
</dbReference>
<reference evidence="8" key="1">
    <citation type="submission" date="2023-07" db="EMBL/GenBank/DDBJ databases">
        <title>Study on multiphase classification of strain Alteromonas salexigens isolated from the Yellow Sea.</title>
        <authorList>
            <person name="Sun L."/>
        </authorList>
    </citation>
    <scope>NUCLEOTIDE SEQUENCE [LARGE SCALE GENOMIC DNA]</scope>
    <source>
        <strain evidence="8">ASW11-19</strain>
    </source>
</reference>
<comment type="similarity">
    <text evidence="1 4">Belongs to the D-isomer specific 2-hydroxyacid dehydrogenase family.</text>
</comment>
<protein>
    <submittedName>
        <fullName evidence="7">Glycerate dehydrogenase</fullName>
    </submittedName>
</protein>
<dbReference type="SUPFAM" id="SSF52283">
    <property type="entry name" value="Formate/glycerate dehydrogenase catalytic domain-like"/>
    <property type="match status" value="1"/>
</dbReference>
<evidence type="ECO:0000256" key="2">
    <source>
        <dbReference type="ARBA" id="ARBA00023002"/>
    </source>
</evidence>
<dbReference type="RefSeq" id="WP_262992256.1">
    <property type="nucleotide sequence ID" value="NZ_JAOTJC010000004.1"/>
</dbReference>
<comment type="caution">
    <text evidence="7">The sequence shown here is derived from an EMBL/GenBank/DDBJ whole genome shotgun (WGS) entry which is preliminary data.</text>
</comment>